<dbReference type="Pfam" id="PF00172">
    <property type="entry name" value="Zn_clus"/>
    <property type="match status" value="1"/>
</dbReference>
<evidence type="ECO:0000256" key="1">
    <source>
        <dbReference type="SAM" id="Coils"/>
    </source>
</evidence>
<reference evidence="4 5" key="1">
    <citation type="journal article" date="2019" name="Front. Genet.">
        <title>Whole-Genome Sequencing of the Opportunistic Yeast Pathogen Candida inconspicua Uncovers Its Hybrid Origin.</title>
        <authorList>
            <person name="Mixao V."/>
            <person name="Hansen A.P."/>
            <person name="Saus E."/>
            <person name="Boekhout T."/>
            <person name="Lass-Florl C."/>
            <person name="Gabaldon T."/>
        </authorList>
    </citation>
    <scope>NUCLEOTIDE SEQUENCE [LARGE SCALE GENOMIC DNA]</scope>
    <source>
        <strain evidence="4 5">CBS 180</strain>
    </source>
</reference>
<dbReference type="CDD" id="cd00067">
    <property type="entry name" value="GAL4"/>
    <property type="match status" value="1"/>
</dbReference>
<dbReference type="PROSITE" id="PS00463">
    <property type="entry name" value="ZN2_CY6_FUNGAL_1"/>
    <property type="match status" value="1"/>
</dbReference>
<dbReference type="SMART" id="SM00066">
    <property type="entry name" value="GAL4"/>
    <property type="match status" value="1"/>
</dbReference>
<dbReference type="AlphaFoldDB" id="A0A4T0X523"/>
<dbReference type="InterPro" id="IPR001138">
    <property type="entry name" value="Zn2Cys6_DnaBD"/>
</dbReference>
<feature type="coiled-coil region" evidence="1">
    <location>
        <begin position="425"/>
        <end position="452"/>
    </location>
</feature>
<proteinExistence type="predicted"/>
<dbReference type="SUPFAM" id="SSF57701">
    <property type="entry name" value="Zn2/Cys6 DNA-binding domain"/>
    <property type="match status" value="1"/>
</dbReference>
<accession>A0A4T0X523</accession>
<dbReference type="GO" id="GO:0000981">
    <property type="term" value="F:DNA-binding transcription factor activity, RNA polymerase II-specific"/>
    <property type="evidence" value="ECO:0007669"/>
    <property type="project" value="InterPro"/>
</dbReference>
<feature type="compositionally biased region" description="Basic residues" evidence="2">
    <location>
        <begin position="398"/>
        <end position="410"/>
    </location>
</feature>
<evidence type="ECO:0000313" key="5">
    <source>
        <dbReference type="Proteomes" id="UP000307173"/>
    </source>
</evidence>
<dbReference type="EMBL" id="SELW01000141">
    <property type="protein sequence ID" value="TID30548.1"/>
    <property type="molecule type" value="Genomic_DNA"/>
</dbReference>
<feature type="compositionally biased region" description="Polar residues" evidence="2">
    <location>
        <begin position="382"/>
        <end position="393"/>
    </location>
</feature>
<dbReference type="InterPro" id="IPR036864">
    <property type="entry name" value="Zn2-C6_fun-type_DNA-bd_sf"/>
</dbReference>
<feature type="region of interest" description="Disordered" evidence="2">
    <location>
        <begin position="1"/>
        <end position="38"/>
    </location>
</feature>
<comment type="caution">
    <text evidence="4">The sequence shown here is derived from an EMBL/GenBank/DDBJ whole genome shotgun (WGS) entry which is preliminary data.</text>
</comment>
<name>A0A4T0X523_9ASCO</name>
<protein>
    <recommendedName>
        <fullName evidence="3">Zn(2)-C6 fungal-type domain-containing protein</fullName>
    </recommendedName>
</protein>
<gene>
    <name evidence="4" type="ORF">CANINC_000902</name>
</gene>
<organism evidence="4 5">
    <name type="scientific">Pichia inconspicua</name>
    <dbReference type="NCBI Taxonomy" id="52247"/>
    <lineage>
        <taxon>Eukaryota</taxon>
        <taxon>Fungi</taxon>
        <taxon>Dikarya</taxon>
        <taxon>Ascomycota</taxon>
        <taxon>Saccharomycotina</taxon>
        <taxon>Pichiomycetes</taxon>
        <taxon>Pichiales</taxon>
        <taxon>Pichiaceae</taxon>
        <taxon>Pichia</taxon>
    </lineage>
</organism>
<sequence length="481" mass="54313">MARSGKQRNVEPKKTQNNIKLSKRDIGTKSTSNPLVTDTADNHKVAKPVDQIKSMQIPGCLTCRQRHLKCSRTQPACQQCIKSKYMCYWKKEGTKFSDYDIILTAVSEPQGCLLNPVRDSKKDSDKTKLSLNDKKIVNSINEISLMSNDPEVMMIQDAVSVFSERIKDIEPESNLIDIMSVSTANQISSINDDVVEHHKSPSEAGSNRTSIEDESINDTRKVYLSSQCLFEHSFSELEKKLNDELDDKRETEQRCKEDETGTQLTICRSETQDDSWSSIASQANCLNAPPIDLLLEFQNRVKELEASVQVLHPNAKPIGAHIDWYTNSVCSQSPGQGKEQMSTNIEKDLSTALAIANILETRLIDNEASKTEEAKQVCDSPLPNNETSNSIDNSKPLKVAKLKNPNRKSRKTEPRDMTTLTIPDIREMKERIERLSETLEKANTKINKDLKQDGRRYRYSHGLKAVDHAKLPPSITKFMRT</sequence>
<dbReference type="Gene3D" id="4.10.240.10">
    <property type="entry name" value="Zn(2)-C6 fungal-type DNA-binding domain"/>
    <property type="match status" value="1"/>
</dbReference>
<feature type="domain" description="Zn(2)-C6 fungal-type" evidence="3">
    <location>
        <begin position="59"/>
        <end position="89"/>
    </location>
</feature>
<evidence type="ECO:0000259" key="3">
    <source>
        <dbReference type="PROSITE" id="PS50048"/>
    </source>
</evidence>
<dbReference type="Proteomes" id="UP000307173">
    <property type="component" value="Unassembled WGS sequence"/>
</dbReference>
<keyword evidence="1" id="KW-0175">Coiled coil</keyword>
<evidence type="ECO:0000256" key="2">
    <source>
        <dbReference type="SAM" id="MobiDB-lite"/>
    </source>
</evidence>
<dbReference type="PROSITE" id="PS50048">
    <property type="entry name" value="ZN2_CY6_FUNGAL_2"/>
    <property type="match status" value="1"/>
</dbReference>
<dbReference type="OrthoDB" id="416217at2759"/>
<feature type="region of interest" description="Disordered" evidence="2">
    <location>
        <begin position="372"/>
        <end position="416"/>
    </location>
</feature>
<evidence type="ECO:0000313" key="4">
    <source>
        <dbReference type="EMBL" id="TID30548.1"/>
    </source>
</evidence>
<keyword evidence="5" id="KW-1185">Reference proteome</keyword>
<dbReference type="GO" id="GO:0008270">
    <property type="term" value="F:zinc ion binding"/>
    <property type="evidence" value="ECO:0007669"/>
    <property type="project" value="InterPro"/>
</dbReference>